<proteinExistence type="predicted"/>
<dbReference type="RefSeq" id="WP_189867464.1">
    <property type="nucleotide sequence ID" value="NZ_BMVW01000033.1"/>
</dbReference>
<reference evidence="1" key="2">
    <citation type="submission" date="2020-09" db="EMBL/GenBank/DDBJ databases">
        <authorList>
            <person name="Sun Q."/>
            <person name="Ohkuma M."/>
        </authorList>
    </citation>
    <scope>NUCLEOTIDE SEQUENCE</scope>
    <source>
        <strain evidence="1">JCM 4815</strain>
    </source>
</reference>
<evidence type="ECO:0000313" key="2">
    <source>
        <dbReference type="Proteomes" id="UP000622166"/>
    </source>
</evidence>
<sequence length="147" mass="16277">MNHPRRSPADLGLQLWDLVKDTGEDGMPHTTALQHMSPHQFQVAKVWDRDEMCPIAGECFLYALGRYFVTTDPRLSVLALARELGLFHHKAVRLHGSTIEPLPDTERTTAQLQVVHAALSDVINATAPLRKAGLSVDLAARLHTPNT</sequence>
<dbReference type="Proteomes" id="UP000622166">
    <property type="component" value="Unassembled WGS sequence"/>
</dbReference>
<evidence type="ECO:0000313" key="1">
    <source>
        <dbReference type="EMBL" id="GGZ44332.1"/>
    </source>
</evidence>
<protein>
    <submittedName>
        <fullName evidence="1">Uncharacterized protein</fullName>
    </submittedName>
</protein>
<gene>
    <name evidence="1" type="ORF">GCM10010365_75960</name>
</gene>
<name>A0A918QHA4_9ACTN</name>
<comment type="caution">
    <text evidence="1">The sequence shown here is derived from an EMBL/GenBank/DDBJ whole genome shotgun (WGS) entry which is preliminary data.</text>
</comment>
<reference evidence="1" key="1">
    <citation type="journal article" date="2014" name="Int. J. Syst. Evol. Microbiol.">
        <title>Complete genome sequence of Corynebacterium casei LMG S-19264T (=DSM 44701T), isolated from a smear-ripened cheese.</title>
        <authorList>
            <consortium name="US DOE Joint Genome Institute (JGI-PGF)"/>
            <person name="Walter F."/>
            <person name="Albersmeier A."/>
            <person name="Kalinowski J."/>
            <person name="Ruckert C."/>
        </authorList>
    </citation>
    <scope>NUCLEOTIDE SEQUENCE</scope>
    <source>
        <strain evidence="1">JCM 4815</strain>
    </source>
</reference>
<dbReference type="AlphaFoldDB" id="A0A918QHA4"/>
<organism evidence="1 2">
    <name type="scientific">Streptomyces poonensis</name>
    <dbReference type="NCBI Taxonomy" id="68255"/>
    <lineage>
        <taxon>Bacteria</taxon>
        <taxon>Bacillati</taxon>
        <taxon>Actinomycetota</taxon>
        <taxon>Actinomycetes</taxon>
        <taxon>Kitasatosporales</taxon>
        <taxon>Streptomycetaceae</taxon>
        <taxon>Streptomyces</taxon>
    </lineage>
</organism>
<accession>A0A918QHA4</accession>
<dbReference type="EMBL" id="BMVW01000033">
    <property type="protein sequence ID" value="GGZ44332.1"/>
    <property type="molecule type" value="Genomic_DNA"/>
</dbReference>
<keyword evidence="2" id="KW-1185">Reference proteome</keyword>